<dbReference type="Proteomes" id="UP001386955">
    <property type="component" value="Unassembled WGS sequence"/>
</dbReference>
<comment type="caution">
    <text evidence="1">The sequence shown here is derived from an EMBL/GenBank/DDBJ whole genome shotgun (WGS) entry which is preliminary data.</text>
</comment>
<name>A0AAN9S813_PSOTE</name>
<accession>A0AAN9S813</accession>
<evidence type="ECO:0000313" key="1">
    <source>
        <dbReference type="EMBL" id="KAK7390485.1"/>
    </source>
</evidence>
<keyword evidence="2" id="KW-1185">Reference proteome</keyword>
<dbReference type="EMBL" id="JAYMYS010000006">
    <property type="protein sequence ID" value="KAK7390485.1"/>
    <property type="molecule type" value="Genomic_DNA"/>
</dbReference>
<dbReference type="AlphaFoldDB" id="A0AAN9S813"/>
<reference evidence="1 2" key="1">
    <citation type="submission" date="2024-01" db="EMBL/GenBank/DDBJ databases">
        <title>The genomes of 5 underutilized Papilionoideae crops provide insights into root nodulation and disease resistanc.</title>
        <authorList>
            <person name="Jiang F."/>
        </authorList>
    </citation>
    <scope>NUCLEOTIDE SEQUENCE [LARGE SCALE GENOMIC DNA]</scope>
    <source>
        <strain evidence="1">DUOXIRENSHENG_FW03</strain>
        <tissue evidence="1">Leaves</tissue>
    </source>
</reference>
<proteinExistence type="predicted"/>
<organism evidence="1 2">
    <name type="scientific">Psophocarpus tetragonolobus</name>
    <name type="common">Winged bean</name>
    <name type="synonym">Dolichos tetragonolobus</name>
    <dbReference type="NCBI Taxonomy" id="3891"/>
    <lineage>
        <taxon>Eukaryota</taxon>
        <taxon>Viridiplantae</taxon>
        <taxon>Streptophyta</taxon>
        <taxon>Embryophyta</taxon>
        <taxon>Tracheophyta</taxon>
        <taxon>Spermatophyta</taxon>
        <taxon>Magnoliopsida</taxon>
        <taxon>eudicotyledons</taxon>
        <taxon>Gunneridae</taxon>
        <taxon>Pentapetalae</taxon>
        <taxon>rosids</taxon>
        <taxon>fabids</taxon>
        <taxon>Fabales</taxon>
        <taxon>Fabaceae</taxon>
        <taxon>Papilionoideae</taxon>
        <taxon>50 kb inversion clade</taxon>
        <taxon>NPAAA clade</taxon>
        <taxon>indigoferoid/millettioid clade</taxon>
        <taxon>Phaseoleae</taxon>
        <taxon>Psophocarpus</taxon>
    </lineage>
</organism>
<sequence>MKKREGIYVSTEGEVDIRVFENKSLVDVINMQQYLKQHISVDNLLKGKRKGNFVSAGVRVGIGASENNILAKTICNNIQSNTFAYKLLKSGSES</sequence>
<gene>
    <name evidence="1" type="ORF">VNO78_25792</name>
</gene>
<protein>
    <submittedName>
        <fullName evidence="1">Uncharacterized protein</fullName>
    </submittedName>
</protein>
<evidence type="ECO:0000313" key="2">
    <source>
        <dbReference type="Proteomes" id="UP001386955"/>
    </source>
</evidence>